<dbReference type="AlphaFoldDB" id="A0A9N9CQ21"/>
<dbReference type="PROSITE" id="PS50290">
    <property type="entry name" value="PI3_4_KINASE_3"/>
    <property type="match status" value="1"/>
</dbReference>
<dbReference type="GO" id="GO:0046854">
    <property type="term" value="P:phosphatidylinositol phosphate biosynthetic process"/>
    <property type="evidence" value="ECO:0007669"/>
    <property type="project" value="UniProtKB-UniRule"/>
</dbReference>
<dbReference type="GO" id="GO:0007032">
    <property type="term" value="P:endosome organization"/>
    <property type="evidence" value="ECO:0007669"/>
    <property type="project" value="TreeGrafter"/>
</dbReference>
<dbReference type="Pfam" id="PF00454">
    <property type="entry name" value="PI3_PI4_kinase"/>
    <property type="match status" value="1"/>
</dbReference>
<dbReference type="GO" id="GO:0004430">
    <property type="term" value="F:1-phosphatidylinositol 4-kinase activity"/>
    <property type="evidence" value="ECO:0007669"/>
    <property type="project" value="UniProtKB-UniRule"/>
</dbReference>
<keyword evidence="11" id="KW-1185">Reference proteome</keyword>
<dbReference type="OrthoDB" id="3349449at2759"/>
<feature type="domain" description="PI3K/PI4K catalytic" evidence="9">
    <location>
        <begin position="180"/>
        <end position="611"/>
    </location>
</feature>
<dbReference type="EC" id="2.7.1.67" evidence="7"/>
<dbReference type="EMBL" id="CAJVPS010004870">
    <property type="protein sequence ID" value="CAG8608961.1"/>
    <property type="molecule type" value="Genomic_DNA"/>
</dbReference>
<name>A0A9N9CQ21_9GLOM</name>
<evidence type="ECO:0000313" key="11">
    <source>
        <dbReference type="Proteomes" id="UP000789508"/>
    </source>
</evidence>
<evidence type="ECO:0000256" key="6">
    <source>
        <dbReference type="ARBA" id="ARBA00023136"/>
    </source>
</evidence>
<keyword evidence="6" id="KW-0472">Membrane</keyword>
<dbReference type="GO" id="GO:0005802">
    <property type="term" value="C:trans-Golgi network"/>
    <property type="evidence" value="ECO:0007669"/>
    <property type="project" value="TreeGrafter"/>
</dbReference>
<comment type="similarity">
    <text evidence="7">Belongs to the PI3/PI4-kinase family.</text>
</comment>
<comment type="caution">
    <text evidence="10">The sequence shown here is derived from an EMBL/GenBank/DDBJ whole genome shotgun (WGS) entry which is preliminary data.</text>
</comment>
<feature type="region of interest" description="Disordered" evidence="8">
    <location>
        <begin position="29"/>
        <end position="62"/>
    </location>
</feature>
<dbReference type="GO" id="GO:0005768">
    <property type="term" value="C:endosome"/>
    <property type="evidence" value="ECO:0007669"/>
    <property type="project" value="UniProtKB-UniRule"/>
</dbReference>
<feature type="compositionally biased region" description="Low complexity" evidence="8">
    <location>
        <begin position="46"/>
        <end position="56"/>
    </location>
</feature>
<evidence type="ECO:0000256" key="8">
    <source>
        <dbReference type="SAM" id="MobiDB-lite"/>
    </source>
</evidence>
<keyword evidence="3 7" id="KW-0547">Nucleotide-binding</keyword>
<feature type="region of interest" description="Disordered" evidence="8">
    <location>
        <begin position="596"/>
        <end position="651"/>
    </location>
</feature>
<evidence type="ECO:0000256" key="4">
    <source>
        <dbReference type="ARBA" id="ARBA00022777"/>
    </source>
</evidence>
<keyword evidence="1 7" id="KW-1003">Cell membrane</keyword>
<dbReference type="GO" id="GO:0007030">
    <property type="term" value="P:Golgi organization"/>
    <property type="evidence" value="ECO:0007669"/>
    <property type="project" value="TreeGrafter"/>
</dbReference>
<proteinExistence type="inferred from homology"/>
<dbReference type="GO" id="GO:0005524">
    <property type="term" value="F:ATP binding"/>
    <property type="evidence" value="ECO:0007669"/>
    <property type="project" value="UniProtKB-UniRule"/>
</dbReference>
<evidence type="ECO:0000256" key="3">
    <source>
        <dbReference type="ARBA" id="ARBA00022741"/>
    </source>
</evidence>
<protein>
    <recommendedName>
        <fullName evidence="7">Phosphatidylinositol 4-kinase</fullName>
        <ecNumber evidence="7">2.7.1.67</ecNumber>
    </recommendedName>
</protein>
<dbReference type="GO" id="GO:0005886">
    <property type="term" value="C:plasma membrane"/>
    <property type="evidence" value="ECO:0007669"/>
    <property type="project" value="UniProtKB-SubCell"/>
</dbReference>
<evidence type="ECO:0000256" key="5">
    <source>
        <dbReference type="ARBA" id="ARBA00022840"/>
    </source>
</evidence>
<comment type="subcellular location">
    <subcellularLocation>
        <location evidence="7">Cell membrane</location>
        <topology evidence="7">Peripheral membrane protein</topology>
    </subcellularLocation>
    <subcellularLocation>
        <location evidence="7">Vacuole membrane</location>
        <topology evidence="7">Peripheral membrane protein</topology>
    </subcellularLocation>
</comment>
<evidence type="ECO:0000256" key="7">
    <source>
        <dbReference type="RuleBase" id="RU367084"/>
    </source>
</evidence>
<dbReference type="InterPro" id="IPR000403">
    <property type="entry name" value="PI3/4_kinase_cat_dom"/>
</dbReference>
<sequence>MINYNNSQKNAGYIKIQQKDSFEEEGIFSFDSSPAQSPQTTKTHKNYSNLNNSYSNSRKKRPPLVPCTFTSQESCILIEQEEETTTRDYFYATHQLMGSLNENGDALYSVSAPERSATVERGKRKYLDEYHFIPLFKPIITSLKDWQPTLMTLTSDHRPPISTEQFLAIVESVKIAIESGNLPQRISQGSSGSYFCRNKEGKKVGVFKPKNEEPYGHLNPKWTKWIHRNLFPCFFGRSCLIPNLGYISEAGASLLDQRLQLNIVPPTKVTHLSSPSFHYDYLDRHAAQSKKNPKPLPEKIGSFQVFLEGFKDANDFLRDHPWPDNNSQSTLLMRTASQEIEDGQERQQQHRRLNTLICLSNNGLDNGDESEESYPLGRRFVWTEDLQLQFREQFEKLVILDYLMRNTDRGLDNWMIKYCEQSESANVANSPPKPVNMMSTKKSMDSDSENPPLNTSSCDVIDNIASTNADNEPLNSAKIPSSSCNQESLSIPYPHVHVAAIDNGLAFPFKHPDSWRSYPYGWTYLPTSLIRKPFTQKTRDHFLPLLSSPQWWKETVNELRVLFSMDADFDEGMFQKQISVLKGQGWNIIETLTQKDQDDNNPAGIPTNDAIGGEPVSELFPPPPKIRRSMSEDSGSIQRPSAAASAAGKSSLTTASQKWAAKLKSKLNFDSKQGDSERRKKKIIYERLEPVKGAVPLFSCC</sequence>
<dbReference type="PANTHER" id="PTHR12865:SF1">
    <property type="entry name" value="PHOSPHATIDYLINOSITOL 4-KINASE TYPE 2"/>
    <property type="match status" value="1"/>
</dbReference>
<feature type="compositionally biased region" description="Polar residues" evidence="8">
    <location>
        <begin position="449"/>
        <end position="459"/>
    </location>
</feature>
<reference evidence="10" key="1">
    <citation type="submission" date="2021-06" db="EMBL/GenBank/DDBJ databases">
        <authorList>
            <person name="Kallberg Y."/>
            <person name="Tangrot J."/>
            <person name="Rosling A."/>
        </authorList>
    </citation>
    <scope>NUCLEOTIDE SEQUENCE</scope>
    <source>
        <strain evidence="10">FL130A</strain>
    </source>
</reference>
<keyword evidence="5 7" id="KW-0067">ATP-binding</keyword>
<dbReference type="PANTHER" id="PTHR12865">
    <property type="entry name" value="PHOSPHATIDYLINOSITOL 4-KINASE TYPE-II"/>
    <property type="match status" value="1"/>
</dbReference>
<dbReference type="Proteomes" id="UP000789508">
    <property type="component" value="Unassembled WGS sequence"/>
</dbReference>
<evidence type="ECO:0000256" key="1">
    <source>
        <dbReference type="ARBA" id="ARBA00022475"/>
    </source>
</evidence>
<accession>A0A9N9CQ21</accession>
<feature type="compositionally biased region" description="Low complexity" evidence="8">
    <location>
        <begin position="641"/>
        <end position="651"/>
    </location>
</feature>
<comment type="cofactor">
    <cofactor evidence="7">
        <name>Mg(2+)</name>
        <dbReference type="ChEBI" id="CHEBI:18420"/>
    </cofactor>
    <cofactor evidence="7">
        <name>Mn(2+)</name>
        <dbReference type="ChEBI" id="CHEBI:29035"/>
    </cofactor>
</comment>
<dbReference type="InterPro" id="IPR039756">
    <property type="entry name" value="Lsb6/PI4K2"/>
</dbReference>
<gene>
    <name evidence="10" type="ORF">ALEPTO_LOCUS8476</name>
</gene>
<comment type="catalytic activity">
    <reaction evidence="7">
        <text>a 1,2-diacyl-sn-glycero-3-phospho-(1D-myo-inositol) + ATP = a 1,2-diacyl-sn-glycero-3-phospho-(1D-myo-inositol 4-phosphate) + ADP + H(+)</text>
        <dbReference type="Rhea" id="RHEA:19877"/>
        <dbReference type="ChEBI" id="CHEBI:15378"/>
        <dbReference type="ChEBI" id="CHEBI:30616"/>
        <dbReference type="ChEBI" id="CHEBI:57880"/>
        <dbReference type="ChEBI" id="CHEBI:58178"/>
        <dbReference type="ChEBI" id="CHEBI:456216"/>
        <dbReference type="EC" id="2.7.1.67"/>
    </reaction>
</comment>
<keyword evidence="2 7" id="KW-0808">Transferase</keyword>
<evidence type="ECO:0000256" key="2">
    <source>
        <dbReference type="ARBA" id="ARBA00022679"/>
    </source>
</evidence>
<evidence type="ECO:0000313" key="10">
    <source>
        <dbReference type="EMBL" id="CAG8608961.1"/>
    </source>
</evidence>
<feature type="compositionally biased region" description="Polar residues" evidence="8">
    <location>
        <begin position="30"/>
        <end position="41"/>
    </location>
</feature>
<organism evidence="10 11">
    <name type="scientific">Ambispora leptoticha</name>
    <dbReference type="NCBI Taxonomy" id="144679"/>
    <lineage>
        <taxon>Eukaryota</taxon>
        <taxon>Fungi</taxon>
        <taxon>Fungi incertae sedis</taxon>
        <taxon>Mucoromycota</taxon>
        <taxon>Glomeromycotina</taxon>
        <taxon>Glomeromycetes</taxon>
        <taxon>Archaeosporales</taxon>
        <taxon>Ambisporaceae</taxon>
        <taxon>Ambispora</taxon>
    </lineage>
</organism>
<dbReference type="GO" id="GO:0000329">
    <property type="term" value="C:fungal-type vacuole membrane"/>
    <property type="evidence" value="ECO:0007669"/>
    <property type="project" value="TreeGrafter"/>
</dbReference>
<evidence type="ECO:0000259" key="9">
    <source>
        <dbReference type="PROSITE" id="PS50290"/>
    </source>
</evidence>
<feature type="region of interest" description="Disordered" evidence="8">
    <location>
        <begin position="439"/>
        <end position="459"/>
    </location>
</feature>
<keyword evidence="4 7" id="KW-0418">Kinase</keyword>